<reference evidence="1 2" key="1">
    <citation type="submission" date="2019-03" db="EMBL/GenBank/DDBJ databases">
        <title>Genomic Encyclopedia of Type Strains, Phase IV (KMG-V): Genome sequencing to study the core and pangenomes of soil and plant-associated prokaryotes.</title>
        <authorList>
            <person name="Whitman W."/>
        </authorList>
    </citation>
    <scope>NUCLEOTIDE SEQUENCE [LARGE SCALE GENOMIC DNA]</scope>
    <source>
        <strain evidence="1 2">IE4868</strain>
    </source>
</reference>
<evidence type="ECO:0000313" key="2">
    <source>
        <dbReference type="Proteomes" id="UP000295507"/>
    </source>
</evidence>
<comment type="caution">
    <text evidence="1">The sequence shown here is derived from an EMBL/GenBank/DDBJ whole genome shotgun (WGS) entry which is preliminary data.</text>
</comment>
<evidence type="ECO:0000313" key="1">
    <source>
        <dbReference type="EMBL" id="TCU35483.1"/>
    </source>
</evidence>
<protein>
    <submittedName>
        <fullName evidence="1">Uncharacterized protein</fullName>
    </submittedName>
</protein>
<accession>A0A4R3RIF2</accession>
<proteinExistence type="predicted"/>
<gene>
    <name evidence="1" type="ORF">EV129_10975</name>
</gene>
<dbReference type="Proteomes" id="UP000295507">
    <property type="component" value="Unassembled WGS sequence"/>
</dbReference>
<organism evidence="1 2">
    <name type="scientific">Rhizobium azibense</name>
    <dbReference type="NCBI Taxonomy" id="1136135"/>
    <lineage>
        <taxon>Bacteria</taxon>
        <taxon>Pseudomonadati</taxon>
        <taxon>Pseudomonadota</taxon>
        <taxon>Alphaproteobacteria</taxon>
        <taxon>Hyphomicrobiales</taxon>
        <taxon>Rhizobiaceae</taxon>
        <taxon>Rhizobium/Agrobacterium group</taxon>
        <taxon>Rhizobium</taxon>
    </lineage>
</organism>
<dbReference type="EMBL" id="SMBK01000009">
    <property type="protein sequence ID" value="TCU35483.1"/>
    <property type="molecule type" value="Genomic_DNA"/>
</dbReference>
<dbReference type="AlphaFoldDB" id="A0A4R3RIF2"/>
<name>A0A4R3RIF2_9HYPH</name>
<sequence length="46" mass="5379">MGNVKTCLTVQINYVFLQNTAAGATRWIYRKHGRANQFFELLKFDN</sequence>